<dbReference type="InterPro" id="IPR001789">
    <property type="entry name" value="Sig_transdc_resp-reg_receiver"/>
</dbReference>
<dbReference type="SMART" id="SM00448">
    <property type="entry name" value="REC"/>
    <property type="match status" value="1"/>
</dbReference>
<dbReference type="InterPro" id="IPR051015">
    <property type="entry name" value="EvgA-like"/>
</dbReference>
<name>A0A1I4C0K1_9HYPH</name>
<dbReference type="STRING" id="1612308.SAMN05444581_11746"/>
<feature type="region of interest" description="Disordered" evidence="4">
    <location>
        <begin position="1"/>
        <end position="49"/>
    </location>
</feature>
<feature type="domain" description="HTH luxR-type" evidence="5">
    <location>
        <begin position="223"/>
        <end position="288"/>
    </location>
</feature>
<dbReference type="Gene3D" id="3.40.50.2300">
    <property type="match status" value="1"/>
</dbReference>
<dbReference type="GO" id="GO:0006355">
    <property type="term" value="P:regulation of DNA-templated transcription"/>
    <property type="evidence" value="ECO:0007669"/>
    <property type="project" value="InterPro"/>
</dbReference>
<proteinExistence type="predicted"/>
<dbReference type="Gene3D" id="1.10.10.10">
    <property type="entry name" value="Winged helix-like DNA-binding domain superfamily/Winged helix DNA-binding domain"/>
    <property type="match status" value="1"/>
</dbReference>
<evidence type="ECO:0000313" key="7">
    <source>
        <dbReference type="EMBL" id="SFK73937.1"/>
    </source>
</evidence>
<organism evidence="7 8">
    <name type="scientific">Methylocapsa palsarum</name>
    <dbReference type="NCBI Taxonomy" id="1612308"/>
    <lineage>
        <taxon>Bacteria</taxon>
        <taxon>Pseudomonadati</taxon>
        <taxon>Pseudomonadota</taxon>
        <taxon>Alphaproteobacteria</taxon>
        <taxon>Hyphomicrobiales</taxon>
        <taxon>Beijerinckiaceae</taxon>
        <taxon>Methylocapsa</taxon>
    </lineage>
</organism>
<evidence type="ECO:0000256" key="3">
    <source>
        <dbReference type="PROSITE-ProRule" id="PRU00169"/>
    </source>
</evidence>
<dbReference type="PANTHER" id="PTHR45566:SF1">
    <property type="entry name" value="HTH-TYPE TRANSCRIPTIONAL REGULATOR YHJB-RELATED"/>
    <property type="match status" value="1"/>
</dbReference>
<dbReference type="Pfam" id="PF00072">
    <property type="entry name" value="Response_reg"/>
    <property type="match status" value="1"/>
</dbReference>
<dbReference type="SMART" id="SM00421">
    <property type="entry name" value="HTH_LUXR"/>
    <property type="match status" value="1"/>
</dbReference>
<dbReference type="InterPro" id="IPR058245">
    <property type="entry name" value="NreC/VraR/RcsB-like_REC"/>
</dbReference>
<dbReference type="Pfam" id="PF00196">
    <property type="entry name" value="GerE"/>
    <property type="match status" value="1"/>
</dbReference>
<feature type="domain" description="Response regulatory" evidence="6">
    <location>
        <begin position="92"/>
        <end position="208"/>
    </location>
</feature>
<dbReference type="SUPFAM" id="SSF46894">
    <property type="entry name" value="C-terminal effector domain of the bipartite response regulators"/>
    <property type="match status" value="1"/>
</dbReference>
<dbReference type="EMBL" id="FOSN01000017">
    <property type="protein sequence ID" value="SFK73937.1"/>
    <property type="molecule type" value="Genomic_DNA"/>
</dbReference>
<dbReference type="OrthoDB" id="9807052at2"/>
<accession>A0A1I4C0K1</accession>
<dbReference type="GO" id="GO:0003677">
    <property type="term" value="F:DNA binding"/>
    <property type="evidence" value="ECO:0007669"/>
    <property type="project" value="UniProtKB-KW"/>
</dbReference>
<keyword evidence="8" id="KW-1185">Reference proteome</keyword>
<sequence length="289" mass="31793">MNWDYTPLDSKEKPREASLGVLSPAQSARARQTAKPTHSQTNRATTRRRTKSVGFLVNDNIIPVNDNPPIFAHTDTLLGEESQALFPIFPVNIAIADKNPMVLAALEALLTRDKRFNLLLMAGDGERFLQALGRLPISLAVIGWELPVLHARDVLQTLSRRPGAPKVVVYSGTRDPAAPADTLRLGGAGFVSKLSPPERLLEVFAAVAAGDMVFPFVDIQKGRADPLAGLTHRERDLLAALESGQSNAQLAREFGVSINTVKFHLRNLFCKLDVRNRTQAICQYLEMKR</sequence>
<evidence type="ECO:0000256" key="4">
    <source>
        <dbReference type="SAM" id="MobiDB-lite"/>
    </source>
</evidence>
<dbReference type="GO" id="GO:0000160">
    <property type="term" value="P:phosphorelay signal transduction system"/>
    <property type="evidence" value="ECO:0007669"/>
    <property type="project" value="InterPro"/>
</dbReference>
<dbReference type="InterPro" id="IPR016032">
    <property type="entry name" value="Sig_transdc_resp-reg_C-effctor"/>
</dbReference>
<dbReference type="PROSITE" id="PS50043">
    <property type="entry name" value="HTH_LUXR_2"/>
    <property type="match status" value="1"/>
</dbReference>
<keyword evidence="1" id="KW-0597">Phosphoprotein</keyword>
<dbReference type="PRINTS" id="PR00038">
    <property type="entry name" value="HTHLUXR"/>
</dbReference>
<dbReference type="SUPFAM" id="SSF52172">
    <property type="entry name" value="CheY-like"/>
    <property type="match status" value="1"/>
</dbReference>
<feature type="compositionally biased region" description="Polar residues" evidence="4">
    <location>
        <begin position="24"/>
        <end position="44"/>
    </location>
</feature>
<evidence type="ECO:0000259" key="6">
    <source>
        <dbReference type="PROSITE" id="PS50110"/>
    </source>
</evidence>
<gene>
    <name evidence="7" type="ORF">SAMN05444581_11746</name>
</gene>
<evidence type="ECO:0000256" key="2">
    <source>
        <dbReference type="ARBA" id="ARBA00023125"/>
    </source>
</evidence>
<dbReference type="Proteomes" id="UP000198755">
    <property type="component" value="Unassembled WGS sequence"/>
</dbReference>
<dbReference type="AlphaFoldDB" id="A0A1I4C0K1"/>
<reference evidence="7 8" key="1">
    <citation type="submission" date="2016-10" db="EMBL/GenBank/DDBJ databases">
        <authorList>
            <person name="de Groot N.N."/>
        </authorList>
    </citation>
    <scope>NUCLEOTIDE SEQUENCE [LARGE SCALE GENOMIC DNA]</scope>
    <source>
        <strain evidence="7 8">NE2</strain>
    </source>
</reference>
<evidence type="ECO:0000259" key="5">
    <source>
        <dbReference type="PROSITE" id="PS50043"/>
    </source>
</evidence>
<dbReference type="PROSITE" id="PS50110">
    <property type="entry name" value="RESPONSE_REGULATORY"/>
    <property type="match status" value="1"/>
</dbReference>
<dbReference type="InterPro" id="IPR011006">
    <property type="entry name" value="CheY-like_superfamily"/>
</dbReference>
<dbReference type="CDD" id="cd17535">
    <property type="entry name" value="REC_NarL-like"/>
    <property type="match status" value="1"/>
</dbReference>
<dbReference type="InterPro" id="IPR000792">
    <property type="entry name" value="Tscrpt_reg_LuxR_C"/>
</dbReference>
<dbReference type="CDD" id="cd06170">
    <property type="entry name" value="LuxR_C_like"/>
    <property type="match status" value="1"/>
</dbReference>
<dbReference type="PANTHER" id="PTHR45566">
    <property type="entry name" value="HTH-TYPE TRANSCRIPTIONAL REGULATOR YHJB-RELATED"/>
    <property type="match status" value="1"/>
</dbReference>
<evidence type="ECO:0000313" key="8">
    <source>
        <dbReference type="Proteomes" id="UP000198755"/>
    </source>
</evidence>
<evidence type="ECO:0000256" key="1">
    <source>
        <dbReference type="ARBA" id="ARBA00022553"/>
    </source>
</evidence>
<comment type="caution">
    <text evidence="3">Lacks conserved residue(s) required for the propagation of feature annotation.</text>
</comment>
<dbReference type="InterPro" id="IPR036388">
    <property type="entry name" value="WH-like_DNA-bd_sf"/>
</dbReference>
<protein>
    <submittedName>
        <fullName evidence="7">DNA-binding response regulator, NarL/FixJ family, contains REC and HTH domains</fullName>
    </submittedName>
</protein>
<keyword evidence="2 7" id="KW-0238">DNA-binding</keyword>